<dbReference type="NCBIfam" id="TIGR04131">
    <property type="entry name" value="Bac_Flav_CTERM"/>
    <property type="match status" value="1"/>
</dbReference>
<evidence type="ECO:0000259" key="1">
    <source>
        <dbReference type="Pfam" id="PF19408"/>
    </source>
</evidence>
<dbReference type="Proteomes" id="UP001167796">
    <property type="component" value="Unassembled WGS sequence"/>
</dbReference>
<evidence type="ECO:0000313" key="2">
    <source>
        <dbReference type="EMBL" id="MDO7849675.1"/>
    </source>
</evidence>
<dbReference type="EMBL" id="JAUQSX010000019">
    <property type="protein sequence ID" value="MDO7849675.1"/>
    <property type="molecule type" value="Genomic_DNA"/>
</dbReference>
<name>A0ABT9AIJ0_9BACT</name>
<proteinExistence type="predicted"/>
<organism evidence="2 3">
    <name type="scientific">Hymenobacter mellowenesis</name>
    <dbReference type="NCBI Taxonomy" id="3063995"/>
    <lineage>
        <taxon>Bacteria</taxon>
        <taxon>Pseudomonadati</taxon>
        <taxon>Bacteroidota</taxon>
        <taxon>Cytophagia</taxon>
        <taxon>Cytophagales</taxon>
        <taxon>Hymenobacteraceae</taxon>
        <taxon>Hymenobacter</taxon>
    </lineage>
</organism>
<keyword evidence="3" id="KW-1185">Reference proteome</keyword>
<sequence length="676" mass="72151">MRLFLPSLGPACRAALLLTAWLVLGLNSASASHLVGGELTYKFLDGNGPSDRPYRYEITAQIYFSKEASSYAPDGTSNIIVTFYNKPPRPVLVATLDIPRSSFAEITAPTPPGCFQQEPRVTLARYVGIVELPVVANGYMAVFSASSRSPGIVNLLAPQSETMTLTVDMTPGTMRNSSPTFTDRAVVATCLGDNSFVLNNAYDADGDRLQYQFAQPMGAVATNSLGAPYIRYVDYARGYYWNAPFGTGGINTIDAITGLARYYSPTQGTFLLAIDVQEYRRINGQEVLLGTTRRDILLVVRACAGGVNTAPAFTPASVAQTYYQVQEGQSLGFDVTAFDTPGQPLTMNVSSALLDGPGGIDATLNGQVGAVAVGLPAGRVAVAGAGTLTGAFRLRAGCGLARATPYDVVVTVTDQACNSQSVVAVFRILVTRPGLAVSLSGESVLCAGATGTYRVVGPALAVYNWTVYGGRLVGPTNGATVQVKWTAGVPSRLTLRGTTPAGCFTDSVSYAVNVRPGPVVTGPLVYCRQRNTNLPYRIEGPQLAYQWSIANGTIVSGQGTNEVQVDISEGLTATLEVAGPGTCTRELRVGPDNTCLAFFNVITPNGDRQNDWFVIENVERHPKTALTIFNRWGRQIYQSADYQNTFGGENAGPGLHYYFCQLADGTVYKGWFEIIR</sequence>
<reference evidence="2" key="1">
    <citation type="submission" date="2023-07" db="EMBL/GenBank/DDBJ databases">
        <authorList>
            <person name="Kim M.K."/>
        </authorList>
    </citation>
    <scope>NUCLEOTIDE SEQUENCE</scope>
    <source>
        <strain evidence="2">M29</strain>
    </source>
</reference>
<dbReference type="Pfam" id="PF19408">
    <property type="entry name" value="PKD_6"/>
    <property type="match status" value="1"/>
</dbReference>
<comment type="caution">
    <text evidence="2">The sequence shown here is derived from an EMBL/GenBank/DDBJ whole genome shotgun (WGS) entry which is preliminary data.</text>
</comment>
<dbReference type="Pfam" id="PF13585">
    <property type="entry name" value="CHU_C"/>
    <property type="match status" value="1"/>
</dbReference>
<dbReference type="InterPro" id="IPR045829">
    <property type="entry name" value="PKD_6"/>
</dbReference>
<protein>
    <submittedName>
        <fullName evidence="2">Gliding motility-associated C-terminal domain-containing protein</fullName>
    </submittedName>
</protein>
<feature type="domain" description="PKD-like" evidence="1">
    <location>
        <begin position="520"/>
        <end position="585"/>
    </location>
</feature>
<gene>
    <name evidence="2" type="ORF">Q5H92_25150</name>
</gene>
<evidence type="ECO:0000313" key="3">
    <source>
        <dbReference type="Proteomes" id="UP001167796"/>
    </source>
</evidence>
<dbReference type="RefSeq" id="WP_305014340.1">
    <property type="nucleotide sequence ID" value="NZ_JAUQSX010000019.1"/>
</dbReference>
<dbReference type="InterPro" id="IPR026341">
    <property type="entry name" value="T9SS_type_B"/>
</dbReference>
<accession>A0ABT9AIJ0</accession>